<dbReference type="PANTHER" id="PTHR24095:SF14">
    <property type="entry name" value="ACETYL-COENZYME A SYNTHETASE 1"/>
    <property type="match status" value="1"/>
</dbReference>
<keyword evidence="6" id="KW-0007">Acetylation</keyword>
<dbReference type="InterPro" id="IPR045851">
    <property type="entry name" value="AMP-bd_C_sf"/>
</dbReference>
<dbReference type="GO" id="GO:0005524">
    <property type="term" value="F:ATP binding"/>
    <property type="evidence" value="ECO:0007669"/>
    <property type="project" value="UniProtKB-KW"/>
</dbReference>
<dbReference type="InterPro" id="IPR042099">
    <property type="entry name" value="ANL_N_sf"/>
</dbReference>
<dbReference type="EC" id="6.2.1.1" evidence="2"/>
<dbReference type="Pfam" id="PF00501">
    <property type="entry name" value="AMP-binding"/>
    <property type="match status" value="1"/>
</dbReference>
<dbReference type="EMBL" id="PDOF01000003">
    <property type="protein sequence ID" value="PYZ95985.1"/>
    <property type="molecule type" value="Genomic_DNA"/>
</dbReference>
<dbReference type="InterPro" id="IPR020845">
    <property type="entry name" value="AMP-binding_CS"/>
</dbReference>
<organism evidence="10 11">
    <name type="scientific">Alteribacter lacisalsi</name>
    <dbReference type="NCBI Taxonomy" id="2045244"/>
    <lineage>
        <taxon>Bacteria</taxon>
        <taxon>Bacillati</taxon>
        <taxon>Bacillota</taxon>
        <taxon>Bacilli</taxon>
        <taxon>Bacillales</taxon>
        <taxon>Bacillaceae</taxon>
        <taxon>Alteribacter</taxon>
    </lineage>
</organism>
<evidence type="ECO:0000256" key="2">
    <source>
        <dbReference type="ARBA" id="ARBA00013275"/>
    </source>
</evidence>
<evidence type="ECO:0000259" key="8">
    <source>
        <dbReference type="Pfam" id="PF13193"/>
    </source>
</evidence>
<dbReference type="InterPro" id="IPR025110">
    <property type="entry name" value="AMP-bd_C"/>
</dbReference>
<feature type="domain" description="Acetyl-coenzyme A synthetase N-terminal" evidence="9">
    <location>
        <begin position="36"/>
        <end position="91"/>
    </location>
</feature>
<dbReference type="Gene3D" id="3.30.300.30">
    <property type="match status" value="1"/>
</dbReference>
<dbReference type="OrthoDB" id="9778383at2"/>
<dbReference type="GO" id="GO:0006085">
    <property type="term" value="P:acetyl-CoA biosynthetic process"/>
    <property type="evidence" value="ECO:0007669"/>
    <property type="project" value="TreeGrafter"/>
</dbReference>
<evidence type="ECO:0000259" key="7">
    <source>
        <dbReference type="Pfam" id="PF00501"/>
    </source>
</evidence>
<evidence type="ECO:0000256" key="3">
    <source>
        <dbReference type="ARBA" id="ARBA00022598"/>
    </source>
</evidence>
<evidence type="ECO:0000256" key="1">
    <source>
        <dbReference type="ARBA" id="ARBA00006432"/>
    </source>
</evidence>
<gene>
    <name evidence="10" type="ORF">CR205_16555</name>
</gene>
<dbReference type="Gene3D" id="3.40.50.12780">
    <property type="entry name" value="N-terminal domain of ligase-like"/>
    <property type="match status" value="1"/>
</dbReference>
<evidence type="ECO:0000313" key="10">
    <source>
        <dbReference type="EMBL" id="PYZ95985.1"/>
    </source>
</evidence>
<keyword evidence="3" id="KW-0436">Ligase</keyword>
<dbReference type="GO" id="GO:0003987">
    <property type="term" value="F:acetate-CoA ligase activity"/>
    <property type="evidence" value="ECO:0007669"/>
    <property type="project" value="UniProtKB-EC"/>
</dbReference>
<name>A0A2W0HF91_9BACI</name>
<dbReference type="InterPro" id="IPR032387">
    <property type="entry name" value="ACAS_N"/>
</dbReference>
<feature type="domain" description="AMP-binding enzyme C-terminal" evidence="8">
    <location>
        <begin position="533"/>
        <end position="607"/>
    </location>
</feature>
<feature type="domain" description="AMP-dependent synthetase/ligase" evidence="7">
    <location>
        <begin position="103"/>
        <end position="471"/>
    </location>
</feature>
<dbReference type="SUPFAM" id="SSF56801">
    <property type="entry name" value="Acetyl-CoA synthetase-like"/>
    <property type="match status" value="1"/>
</dbReference>
<sequence>MNLTTQKKYAWHPSEEQIQSANLTAFLRKTGLQNVQQLHQWSIEEPLSFYSFVLEELNLSWYAPFTQVMDSSEGKANTAFFTEGKTNVLLNTVEKQLRLGRGGEEAIVWESEEGDVVSLTYRELEKKIDEFAAALLSLGIQKGDRVGIYLPYIPEVPIAFYACAKIGAVSIPIFSGYGEEAVAVRLQEGQAKVLITADGFKRRGKLIPLKQTADRAVLNAPSVKDVIVIEHTGQDIHLNLESDHLYRDLRQCNAIVETEVMDADDPLMIIYTSGTTGKPKGTVHTHVSYVTKSSLDMYFCFDVKKEDRLFWLTDFGWMMGPWLVLGSGLHGNTLVMFEGSPDYPECNRLFELIERHRISIFGVAPTVIRSLKAQIEKITEDLSTIRILGSTGEAWDEESWHWYLHHVGKNRAPIINYSGGTEVSGGILGCFPTLPIKPCGFHGPIPGMSAKVLDEKGKETDELGELSLTEPFIGMTQSLWHDHDRYLKTYWSRFPGVWSHGDLARKDEDGFWFLEGRSDDTMKIAGKGIGPGEIEAAIGSHPNVVESAAVGIPHPIKGQTAVIFAVLTDADLPVKELEAHCTERLGKALKPERIIPVPELPLTQSGKIARRLIRNRYLNKPLGDTSTLRNPESLKTIIPLKH</sequence>
<accession>A0A2W0HF91</accession>
<keyword evidence="5" id="KW-0067">ATP-binding</keyword>
<dbReference type="InterPro" id="IPR000873">
    <property type="entry name" value="AMP-dep_synth/lig_dom"/>
</dbReference>
<evidence type="ECO:0000256" key="6">
    <source>
        <dbReference type="ARBA" id="ARBA00022990"/>
    </source>
</evidence>
<dbReference type="PANTHER" id="PTHR24095">
    <property type="entry name" value="ACETYL-COENZYME A SYNTHETASE"/>
    <property type="match status" value="1"/>
</dbReference>
<evidence type="ECO:0000256" key="4">
    <source>
        <dbReference type="ARBA" id="ARBA00022741"/>
    </source>
</evidence>
<dbReference type="Pfam" id="PF16177">
    <property type="entry name" value="ACAS_N"/>
    <property type="match status" value="1"/>
</dbReference>
<dbReference type="PROSITE" id="PS00455">
    <property type="entry name" value="AMP_BINDING"/>
    <property type="match status" value="1"/>
</dbReference>
<reference evidence="10 11" key="1">
    <citation type="submission" date="2017-10" db="EMBL/GenBank/DDBJ databases">
        <title>Bacillus sp. nov., a halophilic bacterium isolated from a Yangshapao Lake.</title>
        <authorList>
            <person name="Wang H."/>
        </authorList>
    </citation>
    <scope>NUCLEOTIDE SEQUENCE [LARGE SCALE GENOMIC DNA]</scope>
    <source>
        <strain evidence="10 11">YSP-3</strain>
    </source>
</reference>
<dbReference type="AlphaFoldDB" id="A0A2W0HF91"/>
<dbReference type="Proteomes" id="UP000248066">
    <property type="component" value="Unassembled WGS sequence"/>
</dbReference>
<keyword evidence="11" id="KW-1185">Reference proteome</keyword>
<evidence type="ECO:0000259" key="9">
    <source>
        <dbReference type="Pfam" id="PF16177"/>
    </source>
</evidence>
<evidence type="ECO:0000313" key="11">
    <source>
        <dbReference type="Proteomes" id="UP000248066"/>
    </source>
</evidence>
<evidence type="ECO:0000256" key="5">
    <source>
        <dbReference type="ARBA" id="ARBA00022840"/>
    </source>
</evidence>
<dbReference type="Pfam" id="PF13193">
    <property type="entry name" value="AMP-binding_C"/>
    <property type="match status" value="1"/>
</dbReference>
<comment type="similarity">
    <text evidence="1">Belongs to the ATP-dependent AMP-binding enzyme family.</text>
</comment>
<dbReference type="RefSeq" id="WP_110521262.1">
    <property type="nucleotide sequence ID" value="NZ_PDOF01000003.1"/>
</dbReference>
<comment type="caution">
    <text evidence="10">The sequence shown here is derived from an EMBL/GenBank/DDBJ whole genome shotgun (WGS) entry which is preliminary data.</text>
</comment>
<keyword evidence="4" id="KW-0547">Nucleotide-binding</keyword>
<protein>
    <recommendedName>
        <fullName evidence="2">acetate--CoA ligase</fullName>
        <ecNumber evidence="2">6.2.1.1</ecNumber>
    </recommendedName>
</protein>
<proteinExistence type="inferred from homology"/>